<accession>A0AAP4D4R2</accession>
<feature type="domain" description="Toxin SymE-like" evidence="1">
    <location>
        <begin position="50"/>
        <end position="109"/>
    </location>
</feature>
<dbReference type="GO" id="GO:0016070">
    <property type="term" value="P:RNA metabolic process"/>
    <property type="evidence" value="ECO:0007669"/>
    <property type="project" value="InterPro"/>
</dbReference>
<protein>
    <submittedName>
        <fullName evidence="2">SymE family type I addiction module toxin</fullName>
    </submittedName>
</protein>
<dbReference type="Proteomes" id="UP001223214">
    <property type="component" value="Unassembled WGS sequence"/>
</dbReference>
<dbReference type="GO" id="GO:0005737">
    <property type="term" value="C:cytoplasm"/>
    <property type="evidence" value="ECO:0007669"/>
    <property type="project" value="InterPro"/>
</dbReference>
<dbReference type="AlphaFoldDB" id="A0AAP4D4R2"/>
<evidence type="ECO:0000313" key="3">
    <source>
        <dbReference type="Proteomes" id="UP001223214"/>
    </source>
</evidence>
<evidence type="ECO:0000259" key="1">
    <source>
        <dbReference type="Pfam" id="PF08845"/>
    </source>
</evidence>
<dbReference type="GO" id="GO:0003723">
    <property type="term" value="F:RNA binding"/>
    <property type="evidence" value="ECO:0007669"/>
    <property type="project" value="InterPro"/>
</dbReference>
<dbReference type="EMBL" id="JASSOM010000065">
    <property type="protein sequence ID" value="MDK9365007.1"/>
    <property type="molecule type" value="Genomic_DNA"/>
</dbReference>
<proteinExistence type="predicted"/>
<dbReference type="RefSeq" id="WP_285150574.1">
    <property type="nucleotide sequence ID" value="NZ_JASSOM010000065.1"/>
</dbReference>
<comment type="caution">
    <text evidence="2">The sequence shown here is derived from an EMBL/GenBank/DDBJ whole genome shotgun (WGS) entry which is preliminary data.</text>
</comment>
<organism evidence="2 3">
    <name type="scientific">Lelliottia wanjuensis</name>
    <dbReference type="NCBI Taxonomy" id="3050585"/>
    <lineage>
        <taxon>Bacteria</taxon>
        <taxon>Pseudomonadati</taxon>
        <taxon>Pseudomonadota</taxon>
        <taxon>Gammaproteobacteria</taxon>
        <taxon>Enterobacterales</taxon>
        <taxon>Enterobacteriaceae</taxon>
        <taxon>Lelliottia</taxon>
    </lineage>
</organism>
<sequence length="151" mass="16683">MATTNIKPEVAIAKTDSGTLANISENHEVARKNGVSAKADTANRISKTVRRMTVSYVSVRHYDRRTEKTRRYTRSASLRLNGHWMEEAGFTIGTPLDVRVMPGCLVITTLPKESALMKVLTKTANGLPEKEQQQVLAFLQGVTAKVALENK</sequence>
<name>A0AAP4D4R2_9ENTR</name>
<reference evidence="2 3" key="1">
    <citation type="submission" date="2023-06" db="EMBL/GenBank/DDBJ databases">
        <title>Identification and characterization of antibiotic-resistant Gram-negative bacteria.</title>
        <authorList>
            <person name="Cho G.-S."/>
            <person name="Lee J."/>
            <person name="Tai E."/>
            <person name="Jeong S."/>
            <person name="Kim I."/>
            <person name="Kim B.-E."/>
            <person name="Jeong M.-I."/>
            <person name="Oh K.-K."/>
            <person name="Franz C.M.A.P."/>
        </authorList>
    </citation>
    <scope>NUCLEOTIDE SEQUENCE [LARGE SCALE GENOMIC DNA]</scope>
    <source>
        <strain evidence="2 3">V106_12</strain>
    </source>
</reference>
<gene>
    <name evidence="2" type="ORF">QQF32_17565</name>
</gene>
<dbReference type="InterPro" id="IPR014944">
    <property type="entry name" value="Toxin_SymE-like"/>
</dbReference>
<dbReference type="Pfam" id="PF08845">
    <property type="entry name" value="SymE_toxin"/>
    <property type="match status" value="1"/>
</dbReference>
<evidence type="ECO:0000313" key="2">
    <source>
        <dbReference type="EMBL" id="MDK9365007.1"/>
    </source>
</evidence>
<keyword evidence="3" id="KW-1185">Reference proteome</keyword>
<dbReference type="GO" id="GO:0016788">
    <property type="term" value="F:hydrolase activity, acting on ester bonds"/>
    <property type="evidence" value="ECO:0007669"/>
    <property type="project" value="InterPro"/>
</dbReference>